<dbReference type="OrthoDB" id="5971789at2"/>
<feature type="signal peptide" evidence="2">
    <location>
        <begin position="1"/>
        <end position="24"/>
    </location>
</feature>
<protein>
    <submittedName>
        <fullName evidence="3">Uncharacterized protein</fullName>
    </submittedName>
</protein>
<accession>A0A127JTJ5</accession>
<sequence>MLVSIRVRATALTLACCAFGIAQAQNVKPPKAQLWMDVSTGTMAGMPEMDSMPGAGMLAGMMGGGRGAGNTSYGMARGMNIMPSRVLDIALHNRLKPGVEASQTIPAGMRMGDSLPLVPPKAEVREPEPGEMPREHQMERPKGRILIYWGCGEAVRSGQPKIIDLSGNPADWGTAFAGRYTPDRGAKVGPAYALYPNEKNRVALSRDSSLVGSHQVVGDGVPASMKFTLGPAQDIMPAIDLQTSGSLKDSIVASWGNVANARAYYLHAMGMLGNNDMVMWSSSETGDTSMGLFDYLSNATIERWLKERVLLQPDTTRCAIPKGIFTTADGKSGEGGMLRMMAYGGESNFAHPPRPADPKAVWEPDWAVRVRVKSQTMAMLGAESSGRGPSASRPNPQPGPAPEQEQGSSGSLIPLPNPAGVLKGLFGR</sequence>
<evidence type="ECO:0000256" key="2">
    <source>
        <dbReference type="SAM" id="SignalP"/>
    </source>
</evidence>
<gene>
    <name evidence="3" type="ORF">UC35_10730</name>
</gene>
<proteinExistence type="predicted"/>
<dbReference type="AlphaFoldDB" id="A0A127JTJ5"/>
<evidence type="ECO:0000256" key="1">
    <source>
        <dbReference type="SAM" id="MobiDB-lite"/>
    </source>
</evidence>
<evidence type="ECO:0000313" key="4">
    <source>
        <dbReference type="Proteomes" id="UP000070433"/>
    </source>
</evidence>
<organism evidence="3 4">
    <name type="scientific">Ramlibacter tataouinensis</name>
    <dbReference type="NCBI Taxonomy" id="94132"/>
    <lineage>
        <taxon>Bacteria</taxon>
        <taxon>Pseudomonadati</taxon>
        <taxon>Pseudomonadota</taxon>
        <taxon>Betaproteobacteria</taxon>
        <taxon>Burkholderiales</taxon>
        <taxon>Comamonadaceae</taxon>
        <taxon>Ramlibacter</taxon>
    </lineage>
</organism>
<feature type="region of interest" description="Disordered" evidence="1">
    <location>
        <begin position="380"/>
        <end position="428"/>
    </location>
</feature>
<dbReference type="Proteomes" id="UP000070433">
    <property type="component" value="Chromosome"/>
</dbReference>
<keyword evidence="2" id="KW-0732">Signal</keyword>
<dbReference type="PATRIC" id="fig|94132.3.peg.2185"/>
<dbReference type="EMBL" id="CP010951">
    <property type="protein sequence ID" value="AMO23287.1"/>
    <property type="molecule type" value="Genomic_DNA"/>
</dbReference>
<evidence type="ECO:0000313" key="3">
    <source>
        <dbReference type="EMBL" id="AMO23287.1"/>
    </source>
</evidence>
<name>A0A127JTJ5_9BURK</name>
<reference evidence="3 4" key="1">
    <citation type="journal article" date="2014" name="Int. J. Syst. Evol. Microbiol.">
        <title>Ramlibacter solisilvae sp. nov., isolated from forest soil, and emended description of the genus Ramlibacter.</title>
        <authorList>
            <person name="Lee H.J."/>
            <person name="Lee S.H."/>
            <person name="Lee S.S."/>
            <person name="Lee J.S."/>
            <person name="Kim Y."/>
            <person name="Kim S.C."/>
            <person name="Jeon C.O."/>
        </authorList>
    </citation>
    <scope>NUCLEOTIDE SEQUENCE [LARGE SCALE GENOMIC DNA]</scope>
    <source>
        <strain evidence="3 4">5-10</strain>
    </source>
</reference>
<keyword evidence="4" id="KW-1185">Reference proteome</keyword>
<feature type="chain" id="PRO_5007449507" evidence="2">
    <location>
        <begin position="25"/>
        <end position="428"/>
    </location>
</feature>
<dbReference type="RefSeq" id="WP_061499147.1">
    <property type="nucleotide sequence ID" value="NZ_CP010951.1"/>
</dbReference>